<dbReference type="RefSeq" id="WP_367722460.1">
    <property type="nucleotide sequence ID" value="NZ_JBFOCI010000001.1"/>
</dbReference>
<sequence length="178" mass="18172">MTGNTKQGSGSASRLFLLRHAKAGWALPGMRDFDRPLDATGHADAEALGAAMREEGYVPDITLCSGAVRARQTLEGIAGQADTGRVIFCEKLYSEDAAGYLALIQQNAASGSILVIGHNPMMEDLASAISGDGEPEAQAALGAGFPTSGLAVIAFRGGLANAAPGAGYLEAFHAPARG</sequence>
<keyword evidence="2" id="KW-1185">Reference proteome</keyword>
<dbReference type="InterPro" id="IPR013078">
    <property type="entry name" value="His_Pase_superF_clade-1"/>
</dbReference>
<dbReference type="EMBL" id="JBFOCI010000001">
    <property type="protein sequence ID" value="MEW9805413.1"/>
    <property type="molecule type" value="Genomic_DNA"/>
</dbReference>
<dbReference type="Pfam" id="PF00300">
    <property type="entry name" value="His_Phos_1"/>
    <property type="match status" value="1"/>
</dbReference>
<organism evidence="1 2">
    <name type="scientific">Mesorhizobium marinum</name>
    <dbReference type="NCBI Taxonomy" id="3228790"/>
    <lineage>
        <taxon>Bacteria</taxon>
        <taxon>Pseudomonadati</taxon>
        <taxon>Pseudomonadota</taxon>
        <taxon>Alphaproteobacteria</taxon>
        <taxon>Hyphomicrobiales</taxon>
        <taxon>Phyllobacteriaceae</taxon>
        <taxon>Mesorhizobium</taxon>
    </lineage>
</organism>
<accession>A0ABV3QY03</accession>
<gene>
    <name evidence="1" type="ORF">ABUE31_05380</name>
</gene>
<dbReference type="Gene3D" id="3.40.50.1240">
    <property type="entry name" value="Phosphoglycerate mutase-like"/>
    <property type="match status" value="1"/>
</dbReference>
<reference evidence="1 2" key="1">
    <citation type="submission" date="2024-06" db="EMBL/GenBank/DDBJ databases">
        <authorList>
            <person name="Tuo L."/>
        </authorList>
    </citation>
    <scope>NUCLEOTIDE SEQUENCE [LARGE SCALE GENOMIC DNA]</scope>
    <source>
        <strain evidence="1 2">ZMM04-5</strain>
    </source>
</reference>
<dbReference type="SMART" id="SM00855">
    <property type="entry name" value="PGAM"/>
    <property type="match status" value="1"/>
</dbReference>
<dbReference type="SUPFAM" id="SSF53254">
    <property type="entry name" value="Phosphoglycerate mutase-like"/>
    <property type="match status" value="1"/>
</dbReference>
<dbReference type="CDD" id="cd07067">
    <property type="entry name" value="HP_PGM_like"/>
    <property type="match status" value="1"/>
</dbReference>
<dbReference type="Proteomes" id="UP001556196">
    <property type="component" value="Unassembled WGS sequence"/>
</dbReference>
<proteinExistence type="predicted"/>
<dbReference type="PANTHER" id="PTHR47623">
    <property type="entry name" value="OS09G0287300 PROTEIN"/>
    <property type="match status" value="1"/>
</dbReference>
<comment type="caution">
    <text evidence="1">The sequence shown here is derived from an EMBL/GenBank/DDBJ whole genome shotgun (WGS) entry which is preliminary data.</text>
</comment>
<evidence type="ECO:0000313" key="2">
    <source>
        <dbReference type="Proteomes" id="UP001556196"/>
    </source>
</evidence>
<dbReference type="InterPro" id="IPR029033">
    <property type="entry name" value="His_PPase_superfam"/>
</dbReference>
<evidence type="ECO:0000313" key="1">
    <source>
        <dbReference type="EMBL" id="MEW9805413.1"/>
    </source>
</evidence>
<dbReference type="PANTHER" id="PTHR47623:SF1">
    <property type="entry name" value="OS09G0287300 PROTEIN"/>
    <property type="match status" value="1"/>
</dbReference>
<name>A0ABV3QY03_9HYPH</name>
<protein>
    <submittedName>
        <fullName evidence="1">Histidine phosphatase family protein</fullName>
    </submittedName>
</protein>